<protein>
    <submittedName>
        <fullName evidence="9">Drug/metabolite transporter, DME family</fullName>
    </submittedName>
</protein>
<keyword evidence="3" id="KW-1003">Cell membrane</keyword>
<keyword evidence="4 7" id="KW-0812">Transmembrane</keyword>
<dbReference type="GO" id="GO:0005886">
    <property type="term" value="C:plasma membrane"/>
    <property type="evidence" value="ECO:0007669"/>
    <property type="project" value="UniProtKB-SubCell"/>
</dbReference>
<sequence length="309" mass="30784">MSPTPDRSRAIVLMLGAAVLFGTTGTAQALGPSGMNPLSVGAVRQFSGGLILALIGLVALLRRRGARVAPVPGQLGWVLLGGCSIMAFQATFFAGTSANGVSVGTVIALGSSPLFAGAFEWLAGSRPARSWLFATAIAVAGLALLSGVLGSAHALHPGEVLLSLVAGAAYAGYAFATGTLLRRGMPALMATSAVLGTSGLIAACVLPFVDVGWLAQPRGLAMAAWLGPVTVVASYLLMGTALRTLSAATAVTLGLAEPITAATLGVVVLHESLAPAQWIGLAAVLAGVLIAGLAEAVRRPTADPLSSVC</sequence>
<evidence type="ECO:0000256" key="3">
    <source>
        <dbReference type="ARBA" id="ARBA00022475"/>
    </source>
</evidence>
<dbReference type="InterPro" id="IPR000620">
    <property type="entry name" value="EamA_dom"/>
</dbReference>
<feature type="transmembrane region" description="Helical" evidence="7">
    <location>
        <begin position="131"/>
        <end position="154"/>
    </location>
</feature>
<dbReference type="PANTHER" id="PTHR42920:SF5">
    <property type="entry name" value="EAMA DOMAIN-CONTAINING PROTEIN"/>
    <property type="match status" value="1"/>
</dbReference>
<dbReference type="OrthoDB" id="3577499at2"/>
<comment type="subcellular location">
    <subcellularLocation>
        <location evidence="1">Cell membrane</location>
        <topology evidence="1">Multi-pass membrane protein</topology>
    </subcellularLocation>
</comment>
<dbReference type="Pfam" id="PF00892">
    <property type="entry name" value="EamA"/>
    <property type="match status" value="2"/>
</dbReference>
<feature type="transmembrane region" description="Helical" evidence="7">
    <location>
        <begin position="100"/>
        <end position="119"/>
    </location>
</feature>
<dbReference type="RefSeq" id="WP_158680964.1">
    <property type="nucleotide sequence ID" value="NZ_BAAAGO010000039.1"/>
</dbReference>
<dbReference type="AlphaFoldDB" id="A0A2N9JG46"/>
<evidence type="ECO:0000256" key="1">
    <source>
        <dbReference type="ARBA" id="ARBA00004651"/>
    </source>
</evidence>
<feature type="transmembrane region" description="Helical" evidence="7">
    <location>
        <begin position="45"/>
        <end position="63"/>
    </location>
</feature>
<dbReference type="Proteomes" id="UP000238164">
    <property type="component" value="Chromosome 1"/>
</dbReference>
<dbReference type="EMBL" id="LT985188">
    <property type="protein sequence ID" value="SPD86733.1"/>
    <property type="molecule type" value="Genomic_DNA"/>
</dbReference>
<accession>A0A2N9JG46</accession>
<comment type="similarity">
    <text evidence="2">Belongs to the EamA transporter family.</text>
</comment>
<dbReference type="PANTHER" id="PTHR42920">
    <property type="entry name" value="OS03G0707200 PROTEIN-RELATED"/>
    <property type="match status" value="1"/>
</dbReference>
<keyword evidence="5 7" id="KW-1133">Transmembrane helix</keyword>
<evidence type="ECO:0000313" key="10">
    <source>
        <dbReference type="Proteomes" id="UP000238164"/>
    </source>
</evidence>
<evidence type="ECO:0000256" key="2">
    <source>
        <dbReference type="ARBA" id="ARBA00007362"/>
    </source>
</evidence>
<organism evidence="9 10">
    <name type="scientific">Micropruina glycogenica</name>
    <dbReference type="NCBI Taxonomy" id="75385"/>
    <lineage>
        <taxon>Bacteria</taxon>
        <taxon>Bacillati</taxon>
        <taxon>Actinomycetota</taxon>
        <taxon>Actinomycetes</taxon>
        <taxon>Propionibacteriales</taxon>
        <taxon>Nocardioidaceae</taxon>
        <taxon>Micropruina</taxon>
    </lineage>
</organism>
<feature type="transmembrane region" description="Helical" evidence="7">
    <location>
        <begin position="75"/>
        <end position="94"/>
    </location>
</feature>
<feature type="domain" description="EamA" evidence="8">
    <location>
        <begin position="9"/>
        <end position="146"/>
    </location>
</feature>
<evidence type="ECO:0000256" key="4">
    <source>
        <dbReference type="ARBA" id="ARBA00022692"/>
    </source>
</evidence>
<feature type="domain" description="EamA" evidence="8">
    <location>
        <begin position="160"/>
        <end position="291"/>
    </location>
</feature>
<reference evidence="9 10" key="1">
    <citation type="submission" date="2018-02" db="EMBL/GenBank/DDBJ databases">
        <authorList>
            <person name="Cohen D.B."/>
            <person name="Kent A.D."/>
        </authorList>
    </citation>
    <scope>NUCLEOTIDE SEQUENCE [LARGE SCALE GENOMIC DNA]</scope>
    <source>
        <strain evidence="9">1</strain>
    </source>
</reference>
<feature type="transmembrane region" description="Helical" evidence="7">
    <location>
        <begin position="250"/>
        <end position="270"/>
    </location>
</feature>
<evidence type="ECO:0000256" key="5">
    <source>
        <dbReference type="ARBA" id="ARBA00022989"/>
    </source>
</evidence>
<dbReference type="InterPro" id="IPR037185">
    <property type="entry name" value="EmrE-like"/>
</dbReference>
<proteinExistence type="inferred from homology"/>
<keyword evidence="10" id="KW-1185">Reference proteome</keyword>
<dbReference type="Gene3D" id="1.10.3730.20">
    <property type="match status" value="1"/>
</dbReference>
<evidence type="ECO:0000313" key="9">
    <source>
        <dbReference type="EMBL" id="SPD86733.1"/>
    </source>
</evidence>
<evidence type="ECO:0000256" key="6">
    <source>
        <dbReference type="ARBA" id="ARBA00023136"/>
    </source>
</evidence>
<evidence type="ECO:0000256" key="7">
    <source>
        <dbReference type="SAM" id="Phobius"/>
    </source>
</evidence>
<gene>
    <name evidence="9" type="ORF">MPLG2_1697</name>
</gene>
<feature type="transmembrane region" description="Helical" evidence="7">
    <location>
        <begin position="160"/>
        <end position="181"/>
    </location>
</feature>
<dbReference type="KEGG" id="mgg:MPLG2_1697"/>
<keyword evidence="6 7" id="KW-0472">Membrane</keyword>
<feature type="transmembrane region" description="Helical" evidence="7">
    <location>
        <begin position="220"/>
        <end position="238"/>
    </location>
</feature>
<feature type="transmembrane region" description="Helical" evidence="7">
    <location>
        <begin position="188"/>
        <end position="208"/>
    </location>
</feature>
<dbReference type="InterPro" id="IPR051258">
    <property type="entry name" value="Diverse_Substrate_Transporter"/>
</dbReference>
<evidence type="ECO:0000259" key="8">
    <source>
        <dbReference type="Pfam" id="PF00892"/>
    </source>
</evidence>
<name>A0A2N9JG46_9ACTN</name>
<feature type="transmembrane region" description="Helical" evidence="7">
    <location>
        <begin position="276"/>
        <end position="297"/>
    </location>
</feature>
<dbReference type="SUPFAM" id="SSF103481">
    <property type="entry name" value="Multidrug resistance efflux transporter EmrE"/>
    <property type="match status" value="2"/>
</dbReference>